<evidence type="ECO:0000313" key="3">
    <source>
        <dbReference type="Proteomes" id="UP000183629"/>
    </source>
</evidence>
<protein>
    <submittedName>
        <fullName evidence="2">Uncharacterized protein</fullName>
    </submittedName>
</protein>
<keyword evidence="1" id="KW-0732">Signal</keyword>
<dbReference type="EMBL" id="FPBN01000002">
    <property type="protein sequence ID" value="SFU50877.1"/>
    <property type="molecule type" value="Genomic_DNA"/>
</dbReference>
<name>A0A1I7GR15_9STRE</name>
<feature type="chain" id="PRO_5010253396" evidence="1">
    <location>
        <begin position="26"/>
        <end position="96"/>
    </location>
</feature>
<evidence type="ECO:0000313" key="2">
    <source>
        <dbReference type="EMBL" id="SFU50877.1"/>
    </source>
</evidence>
<accession>A0A1I7GR15</accession>
<reference evidence="3" key="1">
    <citation type="submission" date="2016-10" db="EMBL/GenBank/DDBJ databases">
        <authorList>
            <person name="Varghese N."/>
            <person name="Submissions S."/>
        </authorList>
    </citation>
    <scope>NUCLEOTIDE SEQUENCE [LARGE SCALE GENOMIC DNA]</scope>
    <source>
        <strain evidence="3">LMG 15572</strain>
    </source>
</reference>
<dbReference type="AlphaFoldDB" id="A0A1I7GR15"/>
<keyword evidence="3" id="KW-1185">Reference proteome</keyword>
<gene>
    <name evidence="2" type="ORF">SAMN05660328_102277</name>
</gene>
<dbReference type="RefSeq" id="WP_256210142.1">
    <property type="nucleotide sequence ID" value="NZ_FOLZ01000002.1"/>
</dbReference>
<proteinExistence type="predicted"/>
<sequence length="96" mass="10873">MRKFIRIFLVLLTTLLTLTGISAKAEEDVYYTGYTGDTMLDYSYISPYPGPYAIDEDGESKLAYCFNHNKSRPPAKSEPEDGEAKYRKIADVDYVA</sequence>
<evidence type="ECO:0000256" key="1">
    <source>
        <dbReference type="SAM" id="SignalP"/>
    </source>
</evidence>
<feature type="signal peptide" evidence="1">
    <location>
        <begin position="1"/>
        <end position="25"/>
    </location>
</feature>
<dbReference type="Proteomes" id="UP000183629">
    <property type="component" value="Unassembled WGS sequence"/>
</dbReference>
<organism evidence="2 3">
    <name type="scientific">Streptococcus gallolyticus</name>
    <dbReference type="NCBI Taxonomy" id="315405"/>
    <lineage>
        <taxon>Bacteria</taxon>
        <taxon>Bacillati</taxon>
        <taxon>Bacillota</taxon>
        <taxon>Bacilli</taxon>
        <taxon>Lactobacillales</taxon>
        <taxon>Streptococcaceae</taxon>
        <taxon>Streptococcus</taxon>
    </lineage>
</organism>